<keyword evidence="8 12" id="KW-1133">Transmembrane helix</keyword>
<evidence type="ECO:0000256" key="11">
    <source>
        <dbReference type="ARBA" id="ARBA00048899"/>
    </source>
</evidence>
<feature type="transmembrane region" description="Helical" evidence="12">
    <location>
        <begin position="241"/>
        <end position="262"/>
    </location>
</feature>
<keyword evidence="7 12" id="KW-0256">Endoplasmic reticulum</keyword>
<feature type="transmembrane region" description="Helical" evidence="12">
    <location>
        <begin position="198"/>
        <end position="220"/>
    </location>
</feature>
<evidence type="ECO:0000313" key="14">
    <source>
        <dbReference type="Proteomes" id="UP001301350"/>
    </source>
</evidence>
<comment type="catalytic activity">
    <reaction evidence="11">
        <text>an alpha-D-Man-(1-&gt;2)-alpha-D-Man-(1-&gt;2)-alpha-D-Man-(1-&gt;3)-[alpha-D-Man-(1-&gt;2)-alpha-D-Man-(1-&gt;3)-alpha-D-Man-(1-&gt;6)]-beta-D-Man-(1-&gt;4)-beta-D-GlcNAc-(1-&gt;4)-alpha-D-GlcNAc-diphospho-di-trans,poly-cis-dolichol + a di-trans,poly-cis-dolichyl beta-D-mannosyl phosphate = an alpha-D-Man-(1-&gt;2)-alpha-D-Man-(1-&gt;2)-alpha-D-Man-(1-&gt;3)-[alpha-D-Man-(1-&gt;2)-alpha-D-Man-(1-&gt;3)-[alpha-D-Man-(1-&gt;6)]-alpha-D-Man-(1-&gt;6)]-beta-D-Man-(1-&gt;4)-beta-D-GlcNAc-(1-&gt;4)-alpha-D-GlcNAc-diphospho-di-trans,poly-cis-dolichol + a di-trans,poly-cis-dolichyl phosphate + H(+)</text>
        <dbReference type="Rhea" id="RHEA:29535"/>
        <dbReference type="Rhea" id="RHEA-COMP:19498"/>
        <dbReference type="Rhea" id="RHEA-COMP:19501"/>
        <dbReference type="Rhea" id="RHEA-COMP:19518"/>
        <dbReference type="Rhea" id="RHEA-COMP:19519"/>
        <dbReference type="ChEBI" id="CHEBI:15378"/>
        <dbReference type="ChEBI" id="CHEBI:57683"/>
        <dbReference type="ChEBI" id="CHEBI:58211"/>
        <dbReference type="ChEBI" id="CHEBI:132517"/>
        <dbReference type="ChEBI" id="CHEBI:132519"/>
        <dbReference type="EC" id="2.4.1.260"/>
    </reaction>
    <physiologicalReaction direction="left-to-right" evidence="11">
        <dbReference type="Rhea" id="RHEA:29536"/>
    </physiologicalReaction>
</comment>
<proteinExistence type="inferred from homology"/>
<comment type="pathway">
    <text evidence="2">Protein modification; protein glycosylation.</text>
</comment>
<evidence type="ECO:0000256" key="9">
    <source>
        <dbReference type="ARBA" id="ARBA00023136"/>
    </source>
</evidence>
<dbReference type="PANTHER" id="PTHR22760:SF1">
    <property type="entry name" value="DOL-P-MAN:MAN(7)GLCNAC(2)-PP-DOL ALPHA-1,6-MANNOSYLTRANSFERASE"/>
    <property type="match status" value="1"/>
</dbReference>
<evidence type="ECO:0000313" key="13">
    <source>
        <dbReference type="EMBL" id="KAK4536238.1"/>
    </source>
</evidence>
<name>A0AAV9IWQ2_CYACA</name>
<keyword evidence="9 12" id="KW-0472">Membrane</keyword>
<evidence type="ECO:0000256" key="3">
    <source>
        <dbReference type="ARBA" id="ARBA00007063"/>
    </source>
</evidence>
<accession>A0AAV9IWQ2</accession>
<dbReference type="EMBL" id="JANCYW010000007">
    <property type="protein sequence ID" value="KAK4536238.1"/>
    <property type="molecule type" value="Genomic_DNA"/>
</dbReference>
<feature type="transmembrane region" description="Helical" evidence="12">
    <location>
        <begin position="7"/>
        <end position="25"/>
    </location>
</feature>
<evidence type="ECO:0000256" key="10">
    <source>
        <dbReference type="ARBA" id="ARBA00044721"/>
    </source>
</evidence>
<dbReference type="GO" id="GO:0052917">
    <property type="term" value="F:dol-P-Man:Man(7)GlcNAc(2)-PP-Dol alpha-1,6-mannosyltransferase activity"/>
    <property type="evidence" value="ECO:0007669"/>
    <property type="project" value="UniProtKB-EC"/>
</dbReference>
<reference evidence="13 14" key="1">
    <citation type="submission" date="2022-07" db="EMBL/GenBank/DDBJ databases">
        <title>Genome-wide signatures of adaptation to extreme environments.</title>
        <authorList>
            <person name="Cho C.H."/>
            <person name="Yoon H.S."/>
        </authorList>
    </citation>
    <scope>NUCLEOTIDE SEQUENCE [LARGE SCALE GENOMIC DNA]</scope>
    <source>
        <strain evidence="13 14">DBV 063 E5</strain>
    </source>
</reference>
<dbReference type="EC" id="2.4.1.-" evidence="12"/>
<feature type="transmembrane region" description="Helical" evidence="12">
    <location>
        <begin position="346"/>
        <end position="366"/>
    </location>
</feature>
<comment type="function">
    <text evidence="10">Mannosyltransferase that operates in the biosynthetic pathway of dolichol-linked oligosaccharides, the glycan precursors employed in protein asparagine (N)-glycosylation. The assembly of dolichol-linked oligosaccharides begins on the cytosolic side of the endoplasmic reticulum membrane and finishes in its lumen. The sequential addition of sugars to dolichol pyrophosphate produces dolichol-linked oligosaccharides containing fourteen sugars, including two GlcNAcs, nine mannoses and three glucoses. Once assembled, the oligosaccharide is transferred from the lipid to nascent proteins by oligosaccharyltransferases. In the lumen of the endoplasmic reticulum, adds the eighth mannose residue in an alpha-1,6 linkage onto Man(7)GlcNAc(2)-PP-dolichol to produce Man(8)GlcNAc(2)-PP-dolichol.</text>
</comment>
<feature type="transmembrane region" description="Helical" evidence="12">
    <location>
        <begin position="409"/>
        <end position="431"/>
    </location>
</feature>
<evidence type="ECO:0000256" key="8">
    <source>
        <dbReference type="ARBA" id="ARBA00022989"/>
    </source>
</evidence>
<keyword evidence="14" id="KW-1185">Reference proteome</keyword>
<evidence type="ECO:0000256" key="12">
    <source>
        <dbReference type="RuleBase" id="RU363075"/>
    </source>
</evidence>
<feature type="transmembrane region" description="Helical" evidence="12">
    <location>
        <begin position="121"/>
        <end position="141"/>
    </location>
</feature>
<evidence type="ECO:0000256" key="1">
    <source>
        <dbReference type="ARBA" id="ARBA00004477"/>
    </source>
</evidence>
<evidence type="ECO:0000256" key="7">
    <source>
        <dbReference type="ARBA" id="ARBA00022824"/>
    </source>
</evidence>
<evidence type="ECO:0000256" key="6">
    <source>
        <dbReference type="ARBA" id="ARBA00022692"/>
    </source>
</evidence>
<feature type="transmembrane region" description="Helical" evidence="12">
    <location>
        <begin position="301"/>
        <end position="319"/>
    </location>
</feature>
<dbReference type="PANTHER" id="PTHR22760">
    <property type="entry name" value="GLYCOSYLTRANSFERASE"/>
    <property type="match status" value="1"/>
</dbReference>
<keyword evidence="6 12" id="KW-0812">Transmembrane</keyword>
<comment type="caution">
    <text evidence="13">The sequence shown here is derived from an EMBL/GenBank/DDBJ whole genome shotgun (WGS) entry which is preliminary data.</text>
</comment>
<keyword evidence="4 12" id="KW-0328">Glycosyltransferase</keyword>
<keyword evidence="5" id="KW-0808">Transferase</keyword>
<organism evidence="13 14">
    <name type="scientific">Cyanidium caldarium</name>
    <name type="common">Red alga</name>
    <dbReference type="NCBI Taxonomy" id="2771"/>
    <lineage>
        <taxon>Eukaryota</taxon>
        <taxon>Rhodophyta</taxon>
        <taxon>Bangiophyceae</taxon>
        <taxon>Cyanidiales</taxon>
        <taxon>Cyanidiaceae</taxon>
        <taxon>Cyanidium</taxon>
    </lineage>
</organism>
<protein>
    <recommendedName>
        <fullName evidence="12">Mannosyltransferase</fullName>
        <ecNumber evidence="12">2.4.1.-</ecNumber>
    </recommendedName>
</protein>
<evidence type="ECO:0000256" key="5">
    <source>
        <dbReference type="ARBA" id="ARBA00022679"/>
    </source>
</evidence>
<dbReference type="GO" id="GO:0006487">
    <property type="term" value="P:protein N-linked glycosylation"/>
    <property type="evidence" value="ECO:0007669"/>
    <property type="project" value="TreeGrafter"/>
</dbReference>
<dbReference type="Proteomes" id="UP001301350">
    <property type="component" value="Unassembled WGS sequence"/>
</dbReference>
<comment type="similarity">
    <text evidence="3 12">Belongs to the glycosyltransferase 22 family.</text>
</comment>
<feature type="transmembrane region" description="Helical" evidence="12">
    <location>
        <begin position="61"/>
        <end position="82"/>
    </location>
</feature>
<gene>
    <name evidence="13" type="ORF">CDCA_CDCA07G2263</name>
</gene>
<dbReference type="AlphaFoldDB" id="A0AAV9IWQ2"/>
<sequence length="587" mass="65709">MPRPPAAIEWLSLAVILLHLFVAPYTKVEESFHVQAVHDLLFRGPRPAALSHYDHLSFPGVVPRTFIGALLLASLSAAPVYLVQFGRRIGQHALIWLAYHAPRLAATIPAFLYPWPEPRRSALLIVRLLLGTLTWLSLMAVRRALPWPDARTFYGIITASQFHLLFYASRPLSNTFALILTNAALACRLQGVDDAGAVLVAVAAAVFRFELALLLMLLFLADAWRAGRSRTAWRALCRRAALALFSAAAAAALSVVVDSYFWRRRVYPEWEAFRFNAVANRSHEWGTAPWHWYWTSALPRALLFIPTYVPLLPIALLGWTEARQLALPYLGYVACMSALPHKELRFVFYVLPVANAAAAVVLGAAFRYGWSPVSDEKIARAASALTELDARPYYEVVRETDRKLWTRRFAAVCCALLVLAAAVSHTVFLGVSCRNYPGAEALLALHRVHATTTTTTTSAAADAPACARPHVHIDAAAASSGISLFLHIPAWHYSKREYAPGQRVDWRQYTHLVTERTAEAGFERVYSARAPDAWLRQYPFVRFAERIHVLRRRQERLQRSEAEDDVGEEARQALLLPGCWPARLPWS</sequence>
<evidence type="ECO:0000256" key="2">
    <source>
        <dbReference type="ARBA" id="ARBA00004922"/>
    </source>
</evidence>
<dbReference type="Pfam" id="PF03901">
    <property type="entry name" value="Glyco_transf_22"/>
    <property type="match status" value="1"/>
</dbReference>
<evidence type="ECO:0000256" key="4">
    <source>
        <dbReference type="ARBA" id="ARBA00022676"/>
    </source>
</evidence>
<dbReference type="InterPro" id="IPR005599">
    <property type="entry name" value="GPI_mannosylTrfase"/>
</dbReference>
<dbReference type="GO" id="GO:0005789">
    <property type="term" value="C:endoplasmic reticulum membrane"/>
    <property type="evidence" value="ECO:0007669"/>
    <property type="project" value="UniProtKB-SubCell"/>
</dbReference>
<comment type="subcellular location">
    <subcellularLocation>
        <location evidence="1 12">Endoplasmic reticulum membrane</location>
        <topology evidence="1 12">Multi-pass membrane protein</topology>
    </subcellularLocation>
</comment>